<accession>A0A918CL67</accession>
<evidence type="ECO:0000313" key="1">
    <source>
        <dbReference type="EMBL" id="GGR30353.1"/>
    </source>
</evidence>
<protein>
    <submittedName>
        <fullName evidence="1">Uncharacterized protein</fullName>
    </submittedName>
</protein>
<evidence type="ECO:0000313" key="2">
    <source>
        <dbReference type="Proteomes" id="UP000603865"/>
    </source>
</evidence>
<reference evidence="1" key="1">
    <citation type="journal article" date="2014" name="Int. J. Syst. Evol. Microbiol.">
        <title>Complete genome sequence of Corynebacterium casei LMG S-19264T (=DSM 44701T), isolated from a smear-ripened cheese.</title>
        <authorList>
            <consortium name="US DOE Joint Genome Institute (JGI-PGF)"/>
            <person name="Walter F."/>
            <person name="Albersmeier A."/>
            <person name="Kalinowski J."/>
            <person name="Ruckert C."/>
        </authorList>
    </citation>
    <scope>NUCLEOTIDE SEQUENCE</scope>
    <source>
        <strain evidence="1">JCM 31311</strain>
    </source>
</reference>
<proteinExistence type="predicted"/>
<comment type="caution">
    <text evidence="1">The sequence shown here is derived from an EMBL/GenBank/DDBJ whole genome shotgun (WGS) entry which is preliminary data.</text>
</comment>
<organism evidence="1 2">
    <name type="scientific">Deinococcus ruber</name>
    <dbReference type="NCBI Taxonomy" id="1848197"/>
    <lineage>
        <taxon>Bacteria</taxon>
        <taxon>Thermotogati</taxon>
        <taxon>Deinococcota</taxon>
        <taxon>Deinococci</taxon>
        <taxon>Deinococcales</taxon>
        <taxon>Deinococcaceae</taxon>
        <taxon>Deinococcus</taxon>
    </lineage>
</organism>
<reference evidence="1" key="2">
    <citation type="submission" date="2020-09" db="EMBL/GenBank/DDBJ databases">
        <authorList>
            <person name="Sun Q."/>
            <person name="Ohkuma M."/>
        </authorList>
    </citation>
    <scope>NUCLEOTIDE SEQUENCE</scope>
    <source>
        <strain evidence="1">JCM 31311</strain>
    </source>
</reference>
<dbReference type="Proteomes" id="UP000603865">
    <property type="component" value="Unassembled WGS sequence"/>
</dbReference>
<dbReference type="EMBL" id="BMQL01000049">
    <property type="protein sequence ID" value="GGR30353.1"/>
    <property type="molecule type" value="Genomic_DNA"/>
</dbReference>
<name>A0A918CL67_9DEIO</name>
<sequence>MPKLRLQPFVPVVDRWWGMDVLACGHLLTPDRPTSYSHNRRCVYCGPVTPASNFRIVADEQILDWFAAMSDEKRGEAIRQLKEQAEIL</sequence>
<gene>
    <name evidence="1" type="ORF">GCM10008957_46440</name>
</gene>
<keyword evidence="2" id="KW-1185">Reference proteome</keyword>
<dbReference type="AlphaFoldDB" id="A0A918CL67"/>